<dbReference type="OrthoDB" id="9811255at2"/>
<dbReference type="Gene3D" id="3.40.33.10">
    <property type="entry name" value="CAP"/>
    <property type="match status" value="1"/>
</dbReference>
<dbReference type="Proteomes" id="UP000445696">
    <property type="component" value="Unassembled WGS sequence"/>
</dbReference>
<protein>
    <recommendedName>
        <fullName evidence="1">SCP domain-containing protein</fullName>
    </recommendedName>
</protein>
<dbReference type="PANTHER" id="PTHR31157">
    <property type="entry name" value="SCP DOMAIN-CONTAINING PROTEIN"/>
    <property type="match status" value="1"/>
</dbReference>
<keyword evidence="3" id="KW-1185">Reference proteome</keyword>
<gene>
    <name evidence="2" type="ORF">GQF03_04255</name>
</gene>
<dbReference type="InterPro" id="IPR014044">
    <property type="entry name" value="CAP_dom"/>
</dbReference>
<accession>A0A845MCW1</accession>
<feature type="domain" description="SCP" evidence="1">
    <location>
        <begin position="9"/>
        <end position="118"/>
    </location>
</feature>
<organism evidence="2 3">
    <name type="scientific">Sneathiella chungangensis</name>
    <dbReference type="NCBI Taxonomy" id="1418234"/>
    <lineage>
        <taxon>Bacteria</taxon>
        <taxon>Pseudomonadati</taxon>
        <taxon>Pseudomonadota</taxon>
        <taxon>Alphaproteobacteria</taxon>
        <taxon>Sneathiellales</taxon>
        <taxon>Sneathiellaceae</taxon>
        <taxon>Sneathiella</taxon>
    </lineage>
</organism>
<dbReference type="InterPro" id="IPR035940">
    <property type="entry name" value="CAP_sf"/>
</dbReference>
<dbReference type="PANTHER" id="PTHR31157:SF1">
    <property type="entry name" value="SCP DOMAIN-CONTAINING PROTEIN"/>
    <property type="match status" value="1"/>
</dbReference>
<proteinExistence type="predicted"/>
<dbReference type="EMBL" id="WTVA01000001">
    <property type="protein sequence ID" value="MZR21532.1"/>
    <property type="molecule type" value="Genomic_DNA"/>
</dbReference>
<dbReference type="SUPFAM" id="SSF55797">
    <property type="entry name" value="PR-1-like"/>
    <property type="match status" value="1"/>
</dbReference>
<sequence length="134" mass="14450">MSLISDVIDCLNAERGKENLPPLTANDQLMQTAQQHAEFMARKQALSHTGEDGSTFDERIRDSGYIFSTAAENVALGAVDAAGVVNMWMKSPPHRANILNRQVVDVGLGISPQTPESAGILRYWSLSLAAPLAT</sequence>
<name>A0A845MCW1_9PROT</name>
<reference evidence="2 3" key="1">
    <citation type="journal article" date="2014" name="Int. J. Syst. Evol. Microbiol.">
        <title>Sneathiella chungangensis sp. nov., isolated from a marine sand, and emended description of the genus Sneathiella.</title>
        <authorList>
            <person name="Siamphan C."/>
            <person name="Kim H."/>
            <person name="Lee J.S."/>
            <person name="Kim W."/>
        </authorList>
    </citation>
    <scope>NUCLEOTIDE SEQUENCE [LARGE SCALE GENOMIC DNA]</scope>
    <source>
        <strain evidence="2 3">KCTC 32476</strain>
    </source>
</reference>
<evidence type="ECO:0000313" key="2">
    <source>
        <dbReference type="EMBL" id="MZR21532.1"/>
    </source>
</evidence>
<dbReference type="Pfam" id="PF00188">
    <property type="entry name" value="CAP"/>
    <property type="match status" value="1"/>
</dbReference>
<dbReference type="CDD" id="cd05379">
    <property type="entry name" value="CAP_bacterial"/>
    <property type="match status" value="1"/>
</dbReference>
<comment type="caution">
    <text evidence="2">The sequence shown here is derived from an EMBL/GenBank/DDBJ whole genome shotgun (WGS) entry which is preliminary data.</text>
</comment>
<evidence type="ECO:0000259" key="1">
    <source>
        <dbReference type="Pfam" id="PF00188"/>
    </source>
</evidence>
<dbReference type="AlphaFoldDB" id="A0A845MCW1"/>
<evidence type="ECO:0000313" key="3">
    <source>
        <dbReference type="Proteomes" id="UP000445696"/>
    </source>
</evidence>
<dbReference type="RefSeq" id="WP_161337920.1">
    <property type="nucleotide sequence ID" value="NZ_JBHSDG010000002.1"/>
</dbReference>